<evidence type="ECO:0000256" key="4">
    <source>
        <dbReference type="ARBA" id="ARBA00015821"/>
    </source>
</evidence>
<keyword evidence="9" id="KW-0769">Symport</keyword>
<feature type="transmembrane region" description="Helical" evidence="19">
    <location>
        <begin position="336"/>
        <end position="358"/>
    </location>
</feature>
<evidence type="ECO:0000256" key="2">
    <source>
        <dbReference type="ARBA" id="ARBA00004554"/>
    </source>
</evidence>
<dbReference type="KEGG" id="char:105902220"/>
<keyword evidence="5" id="KW-0813">Transport</keyword>
<dbReference type="GO" id="GO:0016323">
    <property type="term" value="C:basolateral plasma membrane"/>
    <property type="evidence" value="ECO:0007669"/>
    <property type="project" value="UniProtKB-SubCell"/>
</dbReference>
<evidence type="ECO:0000256" key="6">
    <source>
        <dbReference type="ARBA" id="ARBA00022475"/>
    </source>
</evidence>
<dbReference type="RefSeq" id="XP_031422711.1">
    <property type="nucleotide sequence ID" value="XM_031566851.1"/>
</dbReference>
<dbReference type="Pfam" id="PF07690">
    <property type="entry name" value="MFS_1"/>
    <property type="match status" value="1"/>
</dbReference>
<dbReference type="GeneID" id="105902220"/>
<evidence type="ECO:0000256" key="11">
    <source>
        <dbReference type="ARBA" id="ARBA00023136"/>
    </source>
</evidence>
<keyword evidence="8 19" id="KW-0812">Transmembrane</keyword>
<evidence type="ECO:0000256" key="9">
    <source>
        <dbReference type="ARBA" id="ARBA00022847"/>
    </source>
</evidence>
<evidence type="ECO:0000313" key="21">
    <source>
        <dbReference type="Proteomes" id="UP000515152"/>
    </source>
</evidence>
<dbReference type="PANTHER" id="PTHR11360">
    <property type="entry name" value="MONOCARBOXYLATE TRANSPORTER"/>
    <property type="match status" value="1"/>
</dbReference>
<dbReference type="FunFam" id="1.20.1250.20:FF:000030">
    <property type="entry name" value="monocarboxylate transporter 1 isoform X1"/>
    <property type="match status" value="1"/>
</dbReference>
<comment type="catalytic activity">
    <reaction evidence="13">
        <text>4-methyl-2-oxopentanoate(out) + H(+)(out) = 4-methyl-2-oxopentanoate(in) + H(+)(in)</text>
        <dbReference type="Rhea" id="RHEA:71779"/>
        <dbReference type="ChEBI" id="CHEBI:15378"/>
        <dbReference type="ChEBI" id="CHEBI:17865"/>
    </reaction>
</comment>
<dbReference type="InterPro" id="IPR036259">
    <property type="entry name" value="MFS_trans_sf"/>
</dbReference>
<comment type="catalytic activity">
    <reaction evidence="14">
        <text>3-methyl-2-oxobutanoate(out) + H(+)(out) = 3-methyl-2-oxobutanoate(in) + H(+)(in)</text>
        <dbReference type="Rhea" id="RHEA:71783"/>
        <dbReference type="ChEBI" id="CHEBI:11851"/>
        <dbReference type="ChEBI" id="CHEBI:15378"/>
    </reaction>
</comment>
<dbReference type="AlphaFoldDB" id="A0A6P8FG70"/>
<dbReference type="PROSITE" id="PS50850">
    <property type="entry name" value="MFS"/>
    <property type="match status" value="1"/>
</dbReference>
<accession>A0A6P8FG70</accession>
<dbReference type="InterPro" id="IPR011701">
    <property type="entry name" value="MFS"/>
</dbReference>
<evidence type="ECO:0000256" key="1">
    <source>
        <dbReference type="ARBA" id="ARBA00004424"/>
    </source>
</evidence>
<feature type="transmembrane region" description="Helical" evidence="19">
    <location>
        <begin position="370"/>
        <end position="392"/>
    </location>
</feature>
<dbReference type="CTD" id="368274"/>
<evidence type="ECO:0000256" key="5">
    <source>
        <dbReference type="ARBA" id="ARBA00022448"/>
    </source>
</evidence>
<keyword evidence="10 19" id="KW-1133">Transmembrane helix</keyword>
<evidence type="ECO:0000256" key="12">
    <source>
        <dbReference type="ARBA" id="ARBA00029777"/>
    </source>
</evidence>
<keyword evidence="7" id="KW-0597">Phosphoprotein</keyword>
<comment type="similarity">
    <text evidence="3">Belongs to the major facilitator superfamily. Monocarboxylate porter (TC 2.A.1.13) family.</text>
</comment>
<evidence type="ECO:0000256" key="17">
    <source>
        <dbReference type="ARBA" id="ARBA00036520"/>
    </source>
</evidence>
<keyword evidence="11 19" id="KW-0472">Membrane</keyword>
<evidence type="ECO:0000313" key="22">
    <source>
        <dbReference type="RefSeq" id="XP_031422711.1"/>
    </source>
</evidence>
<feature type="transmembrane region" description="Helical" evidence="19">
    <location>
        <begin position="88"/>
        <end position="105"/>
    </location>
</feature>
<feature type="region of interest" description="Disordered" evidence="18">
    <location>
        <begin position="437"/>
        <end position="476"/>
    </location>
</feature>
<evidence type="ECO:0000259" key="20">
    <source>
        <dbReference type="PROSITE" id="PS50850"/>
    </source>
</evidence>
<keyword evidence="6" id="KW-1003">Cell membrane</keyword>
<feature type="transmembrane region" description="Helical" evidence="19">
    <location>
        <begin position="18"/>
        <end position="37"/>
    </location>
</feature>
<evidence type="ECO:0000256" key="14">
    <source>
        <dbReference type="ARBA" id="ARBA00034218"/>
    </source>
</evidence>
<feature type="transmembrane region" description="Helical" evidence="19">
    <location>
        <begin position="404"/>
        <end position="426"/>
    </location>
</feature>
<evidence type="ECO:0000256" key="8">
    <source>
        <dbReference type="ARBA" id="ARBA00022692"/>
    </source>
</evidence>
<gene>
    <name evidence="22" type="primary">slc16a1b</name>
</gene>
<comment type="catalytic activity">
    <reaction evidence="16">
        <text>(S)-lactate(in) + H(+)(in) = (S)-lactate(out) + H(+)(out)</text>
        <dbReference type="Rhea" id="RHEA:29415"/>
        <dbReference type="ChEBI" id="CHEBI:15378"/>
        <dbReference type="ChEBI" id="CHEBI:16651"/>
    </reaction>
    <physiologicalReaction direction="left-to-right" evidence="16">
        <dbReference type="Rhea" id="RHEA:29416"/>
    </physiologicalReaction>
    <physiologicalReaction direction="right-to-left" evidence="16">
        <dbReference type="Rhea" id="RHEA:29417"/>
    </physiologicalReaction>
</comment>
<dbReference type="PANTHER" id="PTHR11360:SF24">
    <property type="entry name" value="MONOCARBOXYLATE TRANSPORTER 1"/>
    <property type="match status" value="1"/>
</dbReference>
<dbReference type="InterPro" id="IPR050327">
    <property type="entry name" value="Proton-linked_MCT"/>
</dbReference>
<evidence type="ECO:0000256" key="7">
    <source>
        <dbReference type="ARBA" id="ARBA00022553"/>
    </source>
</evidence>
<dbReference type="NCBIfam" id="TIGR00892">
    <property type="entry name" value="2A0113"/>
    <property type="match status" value="1"/>
</dbReference>
<evidence type="ECO:0000256" key="18">
    <source>
        <dbReference type="SAM" id="MobiDB-lite"/>
    </source>
</evidence>
<organism evidence="21 22">
    <name type="scientific">Clupea harengus</name>
    <name type="common">Atlantic herring</name>
    <dbReference type="NCBI Taxonomy" id="7950"/>
    <lineage>
        <taxon>Eukaryota</taxon>
        <taxon>Metazoa</taxon>
        <taxon>Chordata</taxon>
        <taxon>Craniata</taxon>
        <taxon>Vertebrata</taxon>
        <taxon>Euteleostomi</taxon>
        <taxon>Actinopterygii</taxon>
        <taxon>Neopterygii</taxon>
        <taxon>Teleostei</taxon>
        <taxon>Clupei</taxon>
        <taxon>Clupeiformes</taxon>
        <taxon>Clupeoidei</taxon>
        <taxon>Clupeidae</taxon>
        <taxon>Clupea</taxon>
    </lineage>
</organism>
<evidence type="ECO:0000256" key="10">
    <source>
        <dbReference type="ARBA" id="ARBA00022989"/>
    </source>
</evidence>
<feature type="transmembrane region" description="Helical" evidence="19">
    <location>
        <begin position="111"/>
        <end position="132"/>
    </location>
</feature>
<dbReference type="InterPro" id="IPR004743">
    <property type="entry name" value="MCT"/>
</dbReference>
<dbReference type="SUPFAM" id="SSF103473">
    <property type="entry name" value="MFS general substrate transporter"/>
    <property type="match status" value="1"/>
</dbReference>
<dbReference type="OrthoDB" id="6499973at2759"/>
<evidence type="ECO:0000256" key="13">
    <source>
        <dbReference type="ARBA" id="ARBA00034216"/>
    </source>
</evidence>
<sequence length="476" mass="51956">MAPATGSPQGYTPPEGGWGWMVVVGAFISIGFSYAFAKSITVFFKEIEIIFDATSSQVSWISSIMLACMYGGGPISSILVNKYGSRPVMMFGGVLSGCGLIAASFCNSVEGLYFCVGVIGGLGLSFNLNPALTMIGKYFYNRRPIANGIAMAGSPVFLSALSLLNTWLFDQFGWRGSFLILGGLLFNCCVAGSLMRPIGPKPLPAKAEEPKVELNESGTEKKKQKRTVLQVINGFLDLSLFKHRGFLLYLSGNVIMFFGLFSPLIFLSNYAKDEGISKEKAAFLLSILAFTDMIARPSMGLLANTRWVRPRIQYFFAASVMYNGVCHLLAPLSKDYLGFAIYAVFFGIAFGWLSSVLFETLSDLVGSQRFSSAVGLVTIVECGPVLLGPPLLGKLKDVYKNYRYTYQACGAILVVSSVYLFVAMGFNYHMLDKEKREEERRAVDQEANAHNASKEKEAEPNAATPLTALEIKEDTV</sequence>
<dbReference type="GO" id="GO:0015650">
    <property type="term" value="F:lactate:proton symporter activity"/>
    <property type="evidence" value="ECO:0007669"/>
    <property type="project" value="TreeGrafter"/>
</dbReference>
<evidence type="ECO:0000256" key="19">
    <source>
        <dbReference type="SAM" id="Phobius"/>
    </source>
</evidence>
<reference evidence="22" key="1">
    <citation type="submission" date="2025-08" db="UniProtKB">
        <authorList>
            <consortium name="RefSeq"/>
        </authorList>
    </citation>
    <scope>IDENTIFICATION</scope>
</reference>
<name>A0A6P8FG70_CLUHA</name>
<dbReference type="Proteomes" id="UP000515152">
    <property type="component" value="Chromosome 4"/>
</dbReference>
<dbReference type="GO" id="GO:0035879">
    <property type="term" value="P:plasma membrane lactate transport"/>
    <property type="evidence" value="ECO:0007669"/>
    <property type="project" value="TreeGrafter"/>
</dbReference>
<dbReference type="InterPro" id="IPR020846">
    <property type="entry name" value="MFS_dom"/>
</dbReference>
<feature type="transmembrane region" description="Helical" evidence="19">
    <location>
        <begin position="144"/>
        <end position="164"/>
    </location>
</feature>
<evidence type="ECO:0000256" key="15">
    <source>
        <dbReference type="ARBA" id="ARBA00035869"/>
    </source>
</evidence>
<comment type="catalytic activity">
    <reaction evidence="15">
        <text>acetoacetate(out) + H(+)(out) = acetoacetate(in) + H(+)(in)</text>
        <dbReference type="Rhea" id="RHEA:71775"/>
        <dbReference type="ChEBI" id="CHEBI:13705"/>
        <dbReference type="ChEBI" id="CHEBI:15378"/>
    </reaction>
    <physiologicalReaction direction="left-to-right" evidence="15">
        <dbReference type="Rhea" id="RHEA:71776"/>
    </physiologicalReaction>
    <physiologicalReaction direction="right-to-left" evidence="15">
        <dbReference type="Rhea" id="RHEA:71777"/>
    </physiologicalReaction>
</comment>
<proteinExistence type="inferred from homology"/>
<feature type="transmembrane region" description="Helical" evidence="19">
    <location>
        <begin position="246"/>
        <end position="270"/>
    </location>
</feature>
<evidence type="ECO:0000256" key="16">
    <source>
        <dbReference type="ARBA" id="ARBA00036111"/>
    </source>
</evidence>
<feature type="domain" description="Major facilitator superfamily (MFS) profile" evidence="20">
    <location>
        <begin position="19"/>
        <end position="435"/>
    </location>
</feature>
<feature type="transmembrane region" description="Helical" evidence="19">
    <location>
        <begin position="314"/>
        <end position="330"/>
    </location>
</feature>
<protein>
    <recommendedName>
        <fullName evidence="4">Monocarboxylate transporter 1</fullName>
    </recommendedName>
    <alternativeName>
        <fullName evidence="12">Solute carrier family 16 member 1</fullName>
    </alternativeName>
</protein>
<dbReference type="GO" id="GO:0016324">
    <property type="term" value="C:apical plasma membrane"/>
    <property type="evidence" value="ECO:0007669"/>
    <property type="project" value="UniProtKB-SubCell"/>
</dbReference>
<dbReference type="Gene3D" id="1.20.1250.20">
    <property type="entry name" value="MFS general substrate transporter like domains"/>
    <property type="match status" value="1"/>
</dbReference>
<comment type="catalytic activity">
    <reaction evidence="17">
        <text>(R)-3-hydroxybutanoate(out) + H(+)(out) = (R)-3-hydroxybutanoate(in) + H(+)(in)</text>
        <dbReference type="Rhea" id="RHEA:71795"/>
        <dbReference type="ChEBI" id="CHEBI:10983"/>
        <dbReference type="ChEBI" id="CHEBI:15378"/>
    </reaction>
    <physiologicalReaction direction="left-to-right" evidence="17">
        <dbReference type="Rhea" id="RHEA:71796"/>
    </physiologicalReaction>
    <physiologicalReaction direction="right-to-left" evidence="17">
        <dbReference type="Rhea" id="RHEA:71797"/>
    </physiologicalReaction>
</comment>
<comment type="subcellular location">
    <subcellularLocation>
        <location evidence="1">Apical cell membrane</location>
        <topology evidence="1">Multi-pass membrane protein</topology>
    </subcellularLocation>
    <subcellularLocation>
        <location evidence="2">Basolateral cell membrane</location>
        <topology evidence="2">Multi-pass membrane protein</topology>
    </subcellularLocation>
</comment>
<feature type="transmembrane region" description="Helical" evidence="19">
    <location>
        <begin position="176"/>
        <end position="195"/>
    </location>
</feature>
<keyword evidence="21" id="KW-1185">Reference proteome</keyword>
<evidence type="ECO:0000256" key="3">
    <source>
        <dbReference type="ARBA" id="ARBA00006727"/>
    </source>
</evidence>